<sequence length="195" mass="22002">MNMDDKRKVVVEDPPVIDPLANRLPLHVYALSGGLARQLSMSFLGKAIEGIWHTSVVVYGAEYFFGAGIQQIPAAKSVEPDEDNYKEAIEASFKVFAPQGISRQAYKFSGQHKIINAKANNQEYLSLMLIPQRAIIHDIYDAHYILFVIVAMDYHRRIAIKVYSVLGSQKRLDNKYKAAEEASEDCTKENNLRLV</sequence>
<evidence type="ECO:0000313" key="1">
    <source>
        <dbReference type="EMBL" id="KAI3689652.1"/>
    </source>
</evidence>
<keyword evidence="2" id="KW-1185">Reference proteome</keyword>
<name>A0ACB8YWI7_CICIN</name>
<dbReference type="EMBL" id="CM042017">
    <property type="protein sequence ID" value="KAI3689652.1"/>
    <property type="molecule type" value="Genomic_DNA"/>
</dbReference>
<evidence type="ECO:0000313" key="2">
    <source>
        <dbReference type="Proteomes" id="UP001055811"/>
    </source>
</evidence>
<reference evidence="2" key="1">
    <citation type="journal article" date="2022" name="Mol. Ecol. Resour.">
        <title>The genomes of chicory, endive, great burdock and yacon provide insights into Asteraceae palaeo-polyploidization history and plant inulin production.</title>
        <authorList>
            <person name="Fan W."/>
            <person name="Wang S."/>
            <person name="Wang H."/>
            <person name="Wang A."/>
            <person name="Jiang F."/>
            <person name="Liu H."/>
            <person name="Zhao H."/>
            <person name="Xu D."/>
            <person name="Zhang Y."/>
        </authorList>
    </citation>
    <scope>NUCLEOTIDE SEQUENCE [LARGE SCALE GENOMIC DNA]</scope>
    <source>
        <strain evidence="2">cv. Punajuju</strain>
    </source>
</reference>
<reference evidence="1 2" key="2">
    <citation type="journal article" date="2022" name="Mol. Ecol. Resour.">
        <title>The genomes of chicory, endive, great burdock and yacon provide insights into Asteraceae paleo-polyploidization history and plant inulin production.</title>
        <authorList>
            <person name="Fan W."/>
            <person name="Wang S."/>
            <person name="Wang H."/>
            <person name="Wang A."/>
            <person name="Jiang F."/>
            <person name="Liu H."/>
            <person name="Zhao H."/>
            <person name="Xu D."/>
            <person name="Zhang Y."/>
        </authorList>
    </citation>
    <scope>NUCLEOTIDE SEQUENCE [LARGE SCALE GENOMIC DNA]</scope>
    <source>
        <strain evidence="2">cv. Punajuju</strain>
        <tissue evidence="1">Leaves</tissue>
    </source>
</reference>
<accession>A0ACB8YWI7</accession>
<dbReference type="Proteomes" id="UP001055811">
    <property type="component" value="Linkage Group LG09"/>
</dbReference>
<protein>
    <submittedName>
        <fullName evidence="1">Uncharacterized protein</fullName>
    </submittedName>
</protein>
<proteinExistence type="predicted"/>
<organism evidence="1 2">
    <name type="scientific">Cichorium intybus</name>
    <name type="common">Chicory</name>
    <dbReference type="NCBI Taxonomy" id="13427"/>
    <lineage>
        <taxon>Eukaryota</taxon>
        <taxon>Viridiplantae</taxon>
        <taxon>Streptophyta</taxon>
        <taxon>Embryophyta</taxon>
        <taxon>Tracheophyta</taxon>
        <taxon>Spermatophyta</taxon>
        <taxon>Magnoliopsida</taxon>
        <taxon>eudicotyledons</taxon>
        <taxon>Gunneridae</taxon>
        <taxon>Pentapetalae</taxon>
        <taxon>asterids</taxon>
        <taxon>campanulids</taxon>
        <taxon>Asterales</taxon>
        <taxon>Asteraceae</taxon>
        <taxon>Cichorioideae</taxon>
        <taxon>Cichorieae</taxon>
        <taxon>Cichoriinae</taxon>
        <taxon>Cichorium</taxon>
    </lineage>
</organism>
<comment type="caution">
    <text evidence="1">The sequence shown here is derived from an EMBL/GenBank/DDBJ whole genome shotgun (WGS) entry which is preliminary data.</text>
</comment>
<gene>
    <name evidence="1" type="ORF">L2E82_47616</name>
</gene>